<feature type="chain" id="PRO_5001743792" description="Beta-lactamase-inhibitor-like PepSY-like domain-containing protein" evidence="1">
    <location>
        <begin position="22"/>
        <end position="101"/>
    </location>
</feature>
<gene>
    <name evidence="2" type="ORF">M097_4802</name>
</gene>
<dbReference type="EMBL" id="JNHI01000107">
    <property type="protein sequence ID" value="KDS23677.1"/>
    <property type="molecule type" value="Genomic_DNA"/>
</dbReference>
<evidence type="ECO:0000256" key="1">
    <source>
        <dbReference type="SAM" id="SignalP"/>
    </source>
</evidence>
<keyword evidence="1" id="KW-0732">Signal</keyword>
<proteinExistence type="predicted"/>
<protein>
    <recommendedName>
        <fullName evidence="4">Beta-lactamase-inhibitor-like PepSY-like domain-containing protein</fullName>
    </recommendedName>
</protein>
<dbReference type="GeneID" id="99673126"/>
<dbReference type="Proteomes" id="UP000028134">
    <property type="component" value="Unassembled WGS sequence"/>
</dbReference>
<accession>A0A078QPN7</accession>
<comment type="caution">
    <text evidence="2">The sequence shown here is derived from an EMBL/GenBank/DDBJ whole genome shotgun (WGS) entry which is preliminary data.</text>
</comment>
<evidence type="ECO:0000313" key="3">
    <source>
        <dbReference type="Proteomes" id="UP000028134"/>
    </source>
</evidence>
<evidence type="ECO:0000313" key="2">
    <source>
        <dbReference type="EMBL" id="KDS23677.1"/>
    </source>
</evidence>
<organism evidence="2 3">
    <name type="scientific">Phocaeicola vulgatus str. 3775 SL</name>
    <name type="common">B</name>
    <name type="synonym">iv</name>
    <dbReference type="NCBI Taxonomy" id="1339350"/>
    <lineage>
        <taxon>Bacteria</taxon>
        <taxon>Pseudomonadati</taxon>
        <taxon>Bacteroidota</taxon>
        <taxon>Bacteroidia</taxon>
        <taxon>Bacteroidales</taxon>
        <taxon>Bacteroidaceae</taxon>
        <taxon>Phocaeicola</taxon>
    </lineage>
</organism>
<dbReference type="AlphaFoldDB" id="A0A078QPN7"/>
<sequence>MKKVLFAVALVMGLGSSVAFAGNMVSDVEIVVMVNDYKPIEVKDLPQAVQDTIKKDFADLTIKEAAVEESEEGTKTYKVTFTDAEGTDSEVFFNEKGEVLK</sequence>
<dbReference type="SUPFAM" id="SSF160574">
    <property type="entry name" value="BT0923-like"/>
    <property type="match status" value="1"/>
</dbReference>
<name>A0A078QPN7_PHOVU</name>
<dbReference type="Gene3D" id="3.40.1420.30">
    <property type="match status" value="1"/>
</dbReference>
<dbReference type="RefSeq" id="WP_005783170.1">
    <property type="nucleotide sequence ID" value="NZ_JNHI01000107.1"/>
</dbReference>
<feature type="signal peptide" evidence="1">
    <location>
        <begin position="1"/>
        <end position="21"/>
    </location>
</feature>
<dbReference type="PATRIC" id="fig|1339350.3.peg.4540"/>
<evidence type="ECO:0008006" key="4">
    <source>
        <dbReference type="Google" id="ProtNLM"/>
    </source>
</evidence>
<reference evidence="2 3" key="1">
    <citation type="submission" date="2014-04" db="EMBL/GenBank/DDBJ databases">
        <authorList>
            <person name="Sears C."/>
            <person name="Carroll K."/>
            <person name="Sack B.R."/>
            <person name="Qadri F."/>
            <person name="Myers L.L."/>
            <person name="Chung G.-T."/>
            <person name="Escheverria P."/>
            <person name="Fraser C.M."/>
            <person name="Sadzewicz L."/>
            <person name="Shefchek K.A."/>
            <person name="Tallon L."/>
            <person name="Das S.P."/>
            <person name="Daugherty S."/>
            <person name="Mongodin E.F."/>
        </authorList>
    </citation>
    <scope>NUCLEOTIDE SEQUENCE [LARGE SCALE GENOMIC DNA]</scope>
    <source>
        <strain evidence="3">3775 SL(B) 10 (iv)</strain>
    </source>
</reference>